<feature type="domain" description="DUF6894" evidence="1">
    <location>
        <begin position="3"/>
        <end position="70"/>
    </location>
</feature>
<dbReference type="AlphaFoldDB" id="A0A4Z1CLQ4"/>
<dbReference type="EMBL" id="SRPG01000071">
    <property type="protein sequence ID" value="TGN61768.1"/>
    <property type="molecule type" value="Genomic_DNA"/>
</dbReference>
<keyword evidence="3" id="KW-1185">Reference proteome</keyword>
<sequence>MPRFYFHLDYPSGTTKDPEGSDHPNLEAARIEARVGLRELAADYLVAGRLLEPHGISICNAAGECLTIVSAAEAITEIIPLDVLRLPASH</sequence>
<organism evidence="2 3">
    <name type="scientific">Paracoccus liaowanqingii</name>
    <dbReference type="NCBI Taxonomy" id="2560053"/>
    <lineage>
        <taxon>Bacteria</taxon>
        <taxon>Pseudomonadati</taxon>
        <taxon>Pseudomonadota</taxon>
        <taxon>Alphaproteobacteria</taxon>
        <taxon>Rhodobacterales</taxon>
        <taxon>Paracoccaceae</taxon>
        <taxon>Paracoccus</taxon>
    </lineage>
</organism>
<name>A0A4Z1CLQ4_9RHOB</name>
<evidence type="ECO:0000259" key="1">
    <source>
        <dbReference type="Pfam" id="PF21834"/>
    </source>
</evidence>
<dbReference type="OrthoDB" id="8021130at2"/>
<dbReference type="Pfam" id="PF21834">
    <property type="entry name" value="DUF6894"/>
    <property type="match status" value="1"/>
</dbReference>
<comment type="caution">
    <text evidence="2">The sequence shown here is derived from an EMBL/GenBank/DDBJ whole genome shotgun (WGS) entry which is preliminary data.</text>
</comment>
<evidence type="ECO:0000313" key="2">
    <source>
        <dbReference type="EMBL" id="TGN61768.1"/>
    </source>
</evidence>
<proteinExistence type="predicted"/>
<gene>
    <name evidence="2" type="ORF">E4L95_09150</name>
</gene>
<protein>
    <recommendedName>
        <fullName evidence="1">DUF6894 domain-containing protein</fullName>
    </recommendedName>
</protein>
<dbReference type="RefSeq" id="WP_135817357.1">
    <property type="nucleotide sequence ID" value="NZ_SRPG01000071.1"/>
</dbReference>
<dbReference type="InterPro" id="IPR054189">
    <property type="entry name" value="DUF6894"/>
</dbReference>
<evidence type="ECO:0000313" key="3">
    <source>
        <dbReference type="Proteomes" id="UP000297972"/>
    </source>
</evidence>
<reference evidence="2 3" key="1">
    <citation type="submission" date="2019-03" db="EMBL/GenBank/DDBJ databases">
        <authorList>
            <person name="Li J."/>
        </authorList>
    </citation>
    <scope>NUCLEOTIDE SEQUENCE [LARGE SCALE GENOMIC DNA]</scope>
    <source>
        <strain evidence="2 3">3058</strain>
    </source>
</reference>
<dbReference type="Proteomes" id="UP000297972">
    <property type="component" value="Unassembled WGS sequence"/>
</dbReference>
<accession>A0A4Z1CLQ4</accession>